<organism evidence="3 4">
    <name type="scientific">Veillonella criceti</name>
    <dbReference type="NCBI Taxonomy" id="103891"/>
    <lineage>
        <taxon>Bacteria</taxon>
        <taxon>Bacillati</taxon>
        <taxon>Bacillota</taxon>
        <taxon>Negativicutes</taxon>
        <taxon>Veillonellales</taxon>
        <taxon>Veillonellaceae</taxon>
        <taxon>Veillonella</taxon>
    </lineage>
</organism>
<dbReference type="AlphaFoldDB" id="A0A380NMZ9"/>
<reference evidence="3 4" key="1">
    <citation type="submission" date="2018-06" db="EMBL/GenBank/DDBJ databases">
        <authorList>
            <consortium name="Pathogen Informatics"/>
            <person name="Doyle S."/>
        </authorList>
    </citation>
    <scope>NUCLEOTIDE SEQUENCE [LARGE SCALE GENOMIC DNA]</scope>
    <source>
        <strain evidence="3 4">NCTC12020</strain>
    </source>
</reference>
<dbReference type="PROSITE" id="PS51257">
    <property type="entry name" value="PROKAR_LIPOPROTEIN"/>
    <property type="match status" value="1"/>
</dbReference>
<dbReference type="GO" id="GO:0043190">
    <property type="term" value="C:ATP-binding cassette (ABC) transporter complex"/>
    <property type="evidence" value="ECO:0007669"/>
    <property type="project" value="InterPro"/>
</dbReference>
<feature type="domain" description="Solute-binding protein family 5" evidence="2">
    <location>
        <begin position="75"/>
        <end position="437"/>
    </location>
</feature>
<dbReference type="InterPro" id="IPR039424">
    <property type="entry name" value="SBP_5"/>
</dbReference>
<evidence type="ECO:0000259" key="2">
    <source>
        <dbReference type="Pfam" id="PF00496"/>
    </source>
</evidence>
<name>A0A380NMZ9_9FIRM</name>
<dbReference type="EMBL" id="UHIO01000001">
    <property type="protein sequence ID" value="SUP43861.1"/>
    <property type="molecule type" value="Genomic_DNA"/>
</dbReference>
<dbReference type="GO" id="GO:1904680">
    <property type="term" value="F:peptide transmembrane transporter activity"/>
    <property type="evidence" value="ECO:0007669"/>
    <property type="project" value="TreeGrafter"/>
</dbReference>
<dbReference type="GO" id="GO:0015833">
    <property type="term" value="P:peptide transport"/>
    <property type="evidence" value="ECO:0007669"/>
    <property type="project" value="TreeGrafter"/>
</dbReference>
<dbReference type="PANTHER" id="PTHR30290">
    <property type="entry name" value="PERIPLASMIC BINDING COMPONENT OF ABC TRANSPORTER"/>
    <property type="match status" value="1"/>
</dbReference>
<dbReference type="Gene3D" id="3.10.105.10">
    <property type="entry name" value="Dipeptide-binding Protein, Domain 3"/>
    <property type="match status" value="1"/>
</dbReference>
<keyword evidence="1" id="KW-0732">Signal</keyword>
<dbReference type="Gene3D" id="3.40.190.10">
    <property type="entry name" value="Periplasmic binding protein-like II"/>
    <property type="match status" value="1"/>
</dbReference>
<evidence type="ECO:0000256" key="1">
    <source>
        <dbReference type="SAM" id="SignalP"/>
    </source>
</evidence>
<dbReference type="SUPFAM" id="SSF53850">
    <property type="entry name" value="Periplasmic binding protein-like II"/>
    <property type="match status" value="1"/>
</dbReference>
<keyword evidence="4" id="KW-1185">Reference proteome</keyword>
<protein>
    <submittedName>
        <fullName evidence="3">Nickel-binding periplasmic protein</fullName>
    </submittedName>
</protein>
<dbReference type="RefSeq" id="WP_115310526.1">
    <property type="nucleotide sequence ID" value="NZ_UHIO01000001.1"/>
</dbReference>
<dbReference type="PANTHER" id="PTHR30290:SF81">
    <property type="entry name" value="OLIGOPEPTIDE-BINDING PROTEIN OPPA"/>
    <property type="match status" value="1"/>
</dbReference>
<evidence type="ECO:0000313" key="4">
    <source>
        <dbReference type="Proteomes" id="UP000255367"/>
    </source>
</evidence>
<dbReference type="Pfam" id="PF00496">
    <property type="entry name" value="SBP_bac_5"/>
    <property type="match status" value="1"/>
</dbReference>
<evidence type="ECO:0000313" key="3">
    <source>
        <dbReference type="EMBL" id="SUP43861.1"/>
    </source>
</evidence>
<dbReference type="InterPro" id="IPR000914">
    <property type="entry name" value="SBP_5_dom"/>
</dbReference>
<sequence length="520" mass="57351">MKKFWRKALLGSVGVVLCASLLAGCGSESADNKDVLKVGVTNFADTLEPTDNFYAWVVMRYGIGETLTKFDKAMKPTPWLASKWSLSDDQLTWTFTIDDKAKFSNGKKLTAAEVKESIERVFAKSKRAATFFEYDAIEANGQELTIKTKKPMPNMLGLLADPLFLVVDVQSEKEGRNFSKEGPIATGPYQVVSYSKDKSVLAANENYWNGTVPFKTVEVPSIEDPNTRAMALQSGEVDMAVNIGPGEIGLFKGNDKFQVDEIASLRVVLARINQKGLLGDPKVRAAFISATDRKNYADVLLKGTFIPGKAPIPPSMDYGFDQLTDPNAYNPERSKHLLAEAGWKDTDGDGILDKDGKPLSVDFVVYNSRAELPIYAEAVQADLRKVGVDVKIKTVDYTLIDKMGIDGDYDLLISNIVTANTGDPETFLKWYWKTNVNGDNPQNGSGYSNPEVDAKLEALSTEFDPAVRKQLIIDIQQLLLNDGAALYLGYPMTNIIANKALKGMVMFPSDYYWITNDIAK</sequence>
<feature type="signal peptide" evidence="1">
    <location>
        <begin position="1"/>
        <end position="23"/>
    </location>
</feature>
<dbReference type="PIRSF" id="PIRSF002741">
    <property type="entry name" value="MppA"/>
    <property type="match status" value="1"/>
</dbReference>
<dbReference type="GO" id="GO:0042597">
    <property type="term" value="C:periplasmic space"/>
    <property type="evidence" value="ECO:0007669"/>
    <property type="project" value="UniProtKB-ARBA"/>
</dbReference>
<dbReference type="CDD" id="cd08490">
    <property type="entry name" value="PBP2_NikA_DppA_OppA_like_3"/>
    <property type="match status" value="1"/>
</dbReference>
<dbReference type="OrthoDB" id="9772924at2"/>
<proteinExistence type="predicted"/>
<dbReference type="Proteomes" id="UP000255367">
    <property type="component" value="Unassembled WGS sequence"/>
</dbReference>
<feature type="chain" id="PRO_5039400056" evidence="1">
    <location>
        <begin position="24"/>
        <end position="520"/>
    </location>
</feature>
<dbReference type="InterPro" id="IPR030678">
    <property type="entry name" value="Peptide/Ni-bd"/>
</dbReference>
<accession>A0A380NMZ9</accession>
<gene>
    <name evidence="3" type="primary">nikA_3</name>
    <name evidence="3" type="ORF">NCTC12020_01382</name>
</gene>